<dbReference type="GO" id="GO:0032993">
    <property type="term" value="C:protein-DNA complex"/>
    <property type="evidence" value="ECO:0007669"/>
    <property type="project" value="TreeGrafter"/>
</dbReference>
<dbReference type="PROSITE" id="PS51755">
    <property type="entry name" value="OMPR_PHOB"/>
    <property type="match status" value="1"/>
</dbReference>
<dbReference type="InterPro" id="IPR011006">
    <property type="entry name" value="CheY-like_superfamily"/>
</dbReference>
<keyword evidence="4 7" id="KW-0238">DNA-binding</keyword>
<dbReference type="InterPro" id="IPR036388">
    <property type="entry name" value="WH-like_DNA-bd_sf"/>
</dbReference>
<evidence type="ECO:0000256" key="2">
    <source>
        <dbReference type="ARBA" id="ARBA00023012"/>
    </source>
</evidence>
<dbReference type="GO" id="GO:0000156">
    <property type="term" value="F:phosphorelay response regulator activity"/>
    <property type="evidence" value="ECO:0007669"/>
    <property type="project" value="TreeGrafter"/>
</dbReference>
<organism evidence="10 11">
    <name type="scientific">Tissierella pigra</name>
    <dbReference type="NCBI Taxonomy" id="2607614"/>
    <lineage>
        <taxon>Bacteria</taxon>
        <taxon>Bacillati</taxon>
        <taxon>Bacillota</taxon>
        <taxon>Tissierellia</taxon>
        <taxon>Tissierellales</taxon>
        <taxon>Tissierellaceae</taxon>
        <taxon>Tissierella</taxon>
    </lineage>
</organism>
<evidence type="ECO:0000313" key="10">
    <source>
        <dbReference type="EMBL" id="MSU02888.1"/>
    </source>
</evidence>
<dbReference type="InterPro" id="IPR039420">
    <property type="entry name" value="WalR-like"/>
</dbReference>
<dbReference type="InterPro" id="IPR016032">
    <property type="entry name" value="Sig_transdc_resp-reg_C-effctor"/>
</dbReference>
<dbReference type="Pfam" id="PF00072">
    <property type="entry name" value="Response_reg"/>
    <property type="match status" value="1"/>
</dbReference>
<sequence>METKILILDGDKSFVKGLKYSLEQDGYIIDEMYNTKDILEKITQNNYNLILLDLILPDSNGLTLCQTIRNSSQVPIIVITKKDEDISKILAFEHGVDDYLIKPFNNLELKARIKAVLRRVKHKSLGFDNQVIQIQDFTINTLGRKVSIKNEDINLTGKEFDLFYVLISNPGKVFKREELLELVWGYAYYGDLRTVDVHIRRIREKIEKDSSDARYIMTKWGVGYYFNNSKI</sequence>
<accession>A0A6N7Y341</accession>
<evidence type="ECO:0000256" key="3">
    <source>
        <dbReference type="ARBA" id="ARBA00023015"/>
    </source>
</evidence>
<dbReference type="PROSITE" id="PS50110">
    <property type="entry name" value="RESPONSE_REGULATORY"/>
    <property type="match status" value="1"/>
</dbReference>
<protein>
    <submittedName>
        <fullName evidence="10">Response regulator transcription factor</fullName>
    </submittedName>
</protein>
<dbReference type="Gene3D" id="1.10.10.10">
    <property type="entry name" value="Winged helix-like DNA-binding domain superfamily/Winged helix DNA-binding domain"/>
    <property type="match status" value="1"/>
</dbReference>
<evidence type="ECO:0000256" key="4">
    <source>
        <dbReference type="ARBA" id="ARBA00023125"/>
    </source>
</evidence>
<dbReference type="SUPFAM" id="SSF46894">
    <property type="entry name" value="C-terminal effector domain of the bipartite response regulators"/>
    <property type="match status" value="1"/>
</dbReference>
<feature type="domain" description="Response regulatory" evidence="8">
    <location>
        <begin position="4"/>
        <end position="117"/>
    </location>
</feature>
<dbReference type="GO" id="GO:0006355">
    <property type="term" value="P:regulation of DNA-templated transcription"/>
    <property type="evidence" value="ECO:0007669"/>
    <property type="project" value="InterPro"/>
</dbReference>
<keyword evidence="11" id="KW-1185">Reference proteome</keyword>
<evidence type="ECO:0000259" key="9">
    <source>
        <dbReference type="PROSITE" id="PS51755"/>
    </source>
</evidence>
<dbReference type="PANTHER" id="PTHR48111:SF1">
    <property type="entry name" value="TWO-COMPONENT RESPONSE REGULATOR ORR33"/>
    <property type="match status" value="1"/>
</dbReference>
<dbReference type="Gene3D" id="3.40.50.2300">
    <property type="match status" value="1"/>
</dbReference>
<feature type="domain" description="OmpR/PhoB-type" evidence="9">
    <location>
        <begin position="129"/>
        <end position="228"/>
    </location>
</feature>
<evidence type="ECO:0000313" key="11">
    <source>
        <dbReference type="Proteomes" id="UP000469523"/>
    </source>
</evidence>
<reference evidence="10 11" key="1">
    <citation type="submission" date="2019-09" db="EMBL/GenBank/DDBJ databases">
        <title>In-depth cultivation of the pig gut microbiome towards novel bacterial diversity and tailored functional studies.</title>
        <authorList>
            <person name="Wylensek D."/>
            <person name="Hitch T.C.A."/>
            <person name="Clavel T."/>
        </authorList>
    </citation>
    <scope>NUCLEOTIDE SEQUENCE [LARGE SCALE GENOMIC DNA]</scope>
    <source>
        <strain evidence="10 11">WCA3-693-APC-4?</strain>
    </source>
</reference>
<dbReference type="CDD" id="cd00383">
    <property type="entry name" value="trans_reg_C"/>
    <property type="match status" value="1"/>
</dbReference>
<feature type="DNA-binding region" description="OmpR/PhoB-type" evidence="7">
    <location>
        <begin position="129"/>
        <end position="228"/>
    </location>
</feature>
<dbReference type="EMBL" id="VUNQ01000046">
    <property type="protein sequence ID" value="MSU02888.1"/>
    <property type="molecule type" value="Genomic_DNA"/>
</dbReference>
<dbReference type="PANTHER" id="PTHR48111">
    <property type="entry name" value="REGULATOR OF RPOS"/>
    <property type="match status" value="1"/>
</dbReference>
<evidence type="ECO:0000259" key="8">
    <source>
        <dbReference type="PROSITE" id="PS50110"/>
    </source>
</evidence>
<dbReference type="Gene3D" id="6.10.250.690">
    <property type="match status" value="1"/>
</dbReference>
<dbReference type="Proteomes" id="UP000469523">
    <property type="component" value="Unassembled WGS sequence"/>
</dbReference>
<dbReference type="SUPFAM" id="SSF52172">
    <property type="entry name" value="CheY-like"/>
    <property type="match status" value="1"/>
</dbReference>
<dbReference type="Pfam" id="PF00486">
    <property type="entry name" value="Trans_reg_C"/>
    <property type="match status" value="1"/>
</dbReference>
<keyword evidence="5" id="KW-0804">Transcription</keyword>
<dbReference type="SMART" id="SM00862">
    <property type="entry name" value="Trans_reg_C"/>
    <property type="match status" value="1"/>
</dbReference>
<dbReference type="GO" id="GO:0000976">
    <property type="term" value="F:transcription cis-regulatory region binding"/>
    <property type="evidence" value="ECO:0007669"/>
    <property type="project" value="TreeGrafter"/>
</dbReference>
<proteinExistence type="predicted"/>
<dbReference type="RefSeq" id="WP_154442145.1">
    <property type="nucleotide sequence ID" value="NZ_VUNQ01000046.1"/>
</dbReference>
<keyword evidence="1 6" id="KW-0597">Phosphoprotein</keyword>
<feature type="modified residue" description="4-aspartylphosphate" evidence="6">
    <location>
        <position position="53"/>
    </location>
</feature>
<dbReference type="InterPro" id="IPR001789">
    <property type="entry name" value="Sig_transdc_resp-reg_receiver"/>
</dbReference>
<keyword evidence="3" id="KW-0805">Transcription regulation</keyword>
<evidence type="ECO:0000256" key="6">
    <source>
        <dbReference type="PROSITE-ProRule" id="PRU00169"/>
    </source>
</evidence>
<dbReference type="AlphaFoldDB" id="A0A6N7Y341"/>
<dbReference type="GO" id="GO:0005829">
    <property type="term" value="C:cytosol"/>
    <property type="evidence" value="ECO:0007669"/>
    <property type="project" value="TreeGrafter"/>
</dbReference>
<evidence type="ECO:0000256" key="5">
    <source>
        <dbReference type="ARBA" id="ARBA00023163"/>
    </source>
</evidence>
<gene>
    <name evidence="10" type="ORF">FYJ83_15600</name>
</gene>
<dbReference type="FunFam" id="1.10.10.10:FF:000018">
    <property type="entry name" value="DNA-binding response regulator ResD"/>
    <property type="match status" value="1"/>
</dbReference>
<dbReference type="SMART" id="SM00448">
    <property type="entry name" value="REC"/>
    <property type="match status" value="1"/>
</dbReference>
<evidence type="ECO:0000256" key="7">
    <source>
        <dbReference type="PROSITE-ProRule" id="PRU01091"/>
    </source>
</evidence>
<evidence type="ECO:0000256" key="1">
    <source>
        <dbReference type="ARBA" id="ARBA00022553"/>
    </source>
</evidence>
<dbReference type="InterPro" id="IPR001867">
    <property type="entry name" value="OmpR/PhoB-type_DNA-bd"/>
</dbReference>
<comment type="caution">
    <text evidence="10">The sequence shown here is derived from an EMBL/GenBank/DDBJ whole genome shotgun (WGS) entry which is preliminary data.</text>
</comment>
<keyword evidence="2" id="KW-0902">Two-component regulatory system</keyword>
<name>A0A6N7Y341_9FIRM</name>